<dbReference type="Proteomes" id="UP001620597">
    <property type="component" value="Unassembled WGS sequence"/>
</dbReference>
<reference evidence="2 3" key="1">
    <citation type="submission" date="2024-03" db="EMBL/GenBank/DDBJ databases">
        <title>High-quality draft genome sequence of Oceanobacter sp. wDCs-4.</title>
        <authorList>
            <person name="Dong C."/>
        </authorList>
    </citation>
    <scope>NUCLEOTIDE SEQUENCE [LARGE SCALE GENOMIC DNA]</scope>
    <source>
        <strain evidence="3">wDCs-4</strain>
    </source>
</reference>
<feature type="transmembrane region" description="Helical" evidence="1">
    <location>
        <begin position="120"/>
        <end position="143"/>
    </location>
</feature>
<feature type="transmembrane region" description="Helical" evidence="1">
    <location>
        <begin position="181"/>
        <end position="200"/>
    </location>
</feature>
<dbReference type="EMBL" id="JBBKTX010000001">
    <property type="protein sequence ID" value="MFK4750953.1"/>
    <property type="molecule type" value="Genomic_DNA"/>
</dbReference>
<proteinExistence type="predicted"/>
<evidence type="ECO:0000313" key="3">
    <source>
        <dbReference type="Proteomes" id="UP001620597"/>
    </source>
</evidence>
<comment type="caution">
    <text evidence="2">The sequence shown here is derived from an EMBL/GenBank/DDBJ whole genome shotgun (WGS) entry which is preliminary data.</text>
</comment>
<accession>A0ABW8NDC5</accession>
<keyword evidence="1" id="KW-0472">Membrane</keyword>
<evidence type="ECO:0000256" key="1">
    <source>
        <dbReference type="SAM" id="Phobius"/>
    </source>
</evidence>
<feature type="transmembrane region" description="Helical" evidence="1">
    <location>
        <begin position="63"/>
        <end position="82"/>
    </location>
</feature>
<protein>
    <submittedName>
        <fullName evidence="2">Uncharacterized protein</fullName>
    </submittedName>
</protein>
<feature type="transmembrane region" description="Helical" evidence="1">
    <location>
        <begin position="38"/>
        <end position="57"/>
    </location>
</feature>
<keyword evidence="1" id="KW-0812">Transmembrane</keyword>
<sequence>MSLFQLRRSAPLLPLPSWQLAIRQWFSHSGIYPKITRLAALLAAAVVMVIGIKLGLASFSVTSVAFGASTLLGIRALLLIVLQRLAFPAAANWPWLGLAAVLLSLILPELLVLLVDSAAFGWLLLVILVASVIYTLCSQLLLFEQIATMIGWNMLLCLPLLALCLGLSLGNHSHVTTSSVGLGGMVLFGVGYWWFWSLLLKHTARP</sequence>
<dbReference type="RefSeq" id="WP_416204494.1">
    <property type="nucleotide sequence ID" value="NZ_JBBKTX010000001.1"/>
</dbReference>
<evidence type="ECO:0000313" key="2">
    <source>
        <dbReference type="EMBL" id="MFK4750953.1"/>
    </source>
</evidence>
<gene>
    <name evidence="2" type="ORF">WG929_00885</name>
</gene>
<feature type="transmembrane region" description="Helical" evidence="1">
    <location>
        <begin position="94"/>
        <end position="114"/>
    </location>
</feature>
<keyword evidence="1" id="KW-1133">Transmembrane helix</keyword>
<feature type="transmembrane region" description="Helical" evidence="1">
    <location>
        <begin position="150"/>
        <end position="169"/>
    </location>
</feature>
<organism evidence="2 3">
    <name type="scientific">Oceanobacter antarcticus</name>
    <dbReference type="NCBI Taxonomy" id="3133425"/>
    <lineage>
        <taxon>Bacteria</taxon>
        <taxon>Pseudomonadati</taxon>
        <taxon>Pseudomonadota</taxon>
        <taxon>Gammaproteobacteria</taxon>
        <taxon>Oceanospirillales</taxon>
        <taxon>Oceanospirillaceae</taxon>
        <taxon>Oceanobacter</taxon>
    </lineage>
</organism>
<name>A0ABW8NDC5_9GAMM</name>
<keyword evidence="3" id="KW-1185">Reference proteome</keyword>